<dbReference type="SUPFAM" id="SSF55785">
    <property type="entry name" value="PYP-like sensor domain (PAS domain)"/>
    <property type="match status" value="3"/>
</dbReference>
<dbReference type="SUPFAM" id="SSF47384">
    <property type="entry name" value="Homodimeric domain of signal transducing histidine kinase"/>
    <property type="match status" value="1"/>
</dbReference>
<evidence type="ECO:0000256" key="2">
    <source>
        <dbReference type="ARBA" id="ARBA00012438"/>
    </source>
</evidence>
<dbReference type="SMART" id="SM00086">
    <property type="entry name" value="PAC"/>
    <property type="match status" value="2"/>
</dbReference>
<feature type="domain" description="PAS" evidence="8">
    <location>
        <begin position="456"/>
        <end position="513"/>
    </location>
</feature>
<dbReference type="Gene3D" id="3.30.450.20">
    <property type="entry name" value="PAS domain"/>
    <property type="match status" value="3"/>
</dbReference>
<evidence type="ECO:0000256" key="6">
    <source>
        <dbReference type="SAM" id="Coils"/>
    </source>
</evidence>
<dbReference type="InterPro" id="IPR004358">
    <property type="entry name" value="Sig_transdc_His_kin-like_C"/>
</dbReference>
<evidence type="ECO:0000256" key="1">
    <source>
        <dbReference type="ARBA" id="ARBA00000085"/>
    </source>
</evidence>
<dbReference type="InterPro" id="IPR003594">
    <property type="entry name" value="HATPase_dom"/>
</dbReference>
<evidence type="ECO:0000256" key="4">
    <source>
        <dbReference type="ARBA" id="ARBA00022679"/>
    </source>
</evidence>
<dbReference type="NCBIfam" id="TIGR00229">
    <property type="entry name" value="sensory_box"/>
    <property type="match status" value="3"/>
</dbReference>
<dbReference type="Pfam" id="PF13426">
    <property type="entry name" value="PAS_9"/>
    <property type="match status" value="1"/>
</dbReference>
<dbReference type="InterPro" id="IPR029016">
    <property type="entry name" value="GAF-like_dom_sf"/>
</dbReference>
<dbReference type="Pfam" id="PF13185">
    <property type="entry name" value="GAF_2"/>
    <property type="match status" value="1"/>
</dbReference>
<dbReference type="Gene3D" id="3.30.565.10">
    <property type="entry name" value="Histidine kinase-like ATPase, C-terminal domain"/>
    <property type="match status" value="1"/>
</dbReference>
<dbReference type="AlphaFoldDB" id="A0A6M5Y6W7"/>
<feature type="coiled-coil region" evidence="6">
    <location>
        <begin position="576"/>
        <end position="611"/>
    </location>
</feature>
<dbReference type="SMART" id="SM00065">
    <property type="entry name" value="GAF"/>
    <property type="match status" value="1"/>
</dbReference>
<evidence type="ECO:0000259" key="7">
    <source>
        <dbReference type="PROSITE" id="PS50109"/>
    </source>
</evidence>
<keyword evidence="4" id="KW-0808">Transferase</keyword>
<reference evidence="10 11" key="1">
    <citation type="submission" date="2020-05" db="EMBL/GenBank/DDBJ databases">
        <title>Genome sequencing of Spirosoma sp. TS118.</title>
        <authorList>
            <person name="Lee J.-H."/>
            <person name="Jeong S."/>
            <person name="Zhao L."/>
            <person name="Jung J.-H."/>
            <person name="Kim M.-K."/>
            <person name="Lim S."/>
        </authorList>
    </citation>
    <scope>NUCLEOTIDE SEQUENCE [LARGE SCALE GENOMIC DNA]</scope>
    <source>
        <strain evidence="10 11">TS118</strain>
    </source>
</reference>
<dbReference type="InterPro" id="IPR003018">
    <property type="entry name" value="GAF"/>
</dbReference>
<dbReference type="InterPro" id="IPR035965">
    <property type="entry name" value="PAS-like_dom_sf"/>
</dbReference>
<dbReference type="Pfam" id="PF02518">
    <property type="entry name" value="HATPase_c"/>
    <property type="match status" value="1"/>
</dbReference>
<evidence type="ECO:0000259" key="9">
    <source>
        <dbReference type="PROSITE" id="PS50113"/>
    </source>
</evidence>
<accession>A0A6M5Y6W7</accession>
<gene>
    <name evidence="10" type="ORF">HNV11_07365</name>
</gene>
<dbReference type="Gene3D" id="1.10.287.130">
    <property type="match status" value="1"/>
</dbReference>
<dbReference type="KEGG" id="stae:HNV11_07365"/>
<dbReference type="SMART" id="SM00091">
    <property type="entry name" value="PAS"/>
    <property type="match status" value="3"/>
</dbReference>
<sequence length="834" mass="94292">MVNSKAVVILNALVALNINLFALRTKTVFELLYEASKAITSEIELQNVVQKVTDIGTELAGAQFGAFFYNVINQKGESLVLYTISGVAKEAFSKFPMPRNTKIFEPTFAATGTVRYDDVTQQPHYGKNPPHQGMPRGHLPVRSYLAVPVVSPFTKEAIGGLFFGHPEPGRFTEESEKLVEGIAVQAAIAITNARLFEEKIHNETRLKEQREQYKSIFNAITDSAIIYDEDGTIVEANPTACQLYGYNYEELIGLNASLFFRNPGDFQALKEIALSGREYAGVHDRIRKDGSLISVEYKGLRFIFKDSPHVLSVSREAALQRQTKEALQKDESLAHIITSTSPVTLWMTDSGGQTIYINQTWVDWVGGSRESHLENRWLNAVLPEDRERVASAFDKAFLNRRLFSTEFRIHRKNGEIRWCFSNGSPYYKEDGSFGGYAGSISDTTDRKAAEQKLASQNTLINTITNNTQQALFLMNDQQVCTYMNPAAEQMSGFKMEEVRDKPLHYYVHHTHPDGSHFPIEDCLIDRALPTKAQTKGEEVFVHKDGHFYPVAFTASPIVENGVPIGTVIEVRDTTEEKRIEEALRNKEKQAMQMLEEKVKERTQALEKTNFELLRFTSIASHDLKEPARKISIFSKMLQDRLDNNLDEISDRHLHKIIQSSDRMVLLIDDLLTLSRLSNTQRQVEKVDLNQVINEVINSLEIPIQEQNAQIKLENLPVVTCVAIQMEQVFQNLISNSLKFSHKQRSAFIHISGEDSWLNGKEAVTILYRDNGIGFRSDQAEKIFDIFYRLHNKEEFEGTGIGLAIVKKIIDTHQGTIRAEGKVGEGACFEITLPK</sequence>
<feature type="domain" description="Histidine kinase" evidence="7">
    <location>
        <begin position="618"/>
        <end position="834"/>
    </location>
</feature>
<keyword evidence="11" id="KW-1185">Reference proteome</keyword>
<evidence type="ECO:0000313" key="11">
    <source>
        <dbReference type="Proteomes" id="UP000502756"/>
    </source>
</evidence>
<dbReference type="PRINTS" id="PR00344">
    <property type="entry name" value="BCTRLSENSOR"/>
</dbReference>
<feature type="domain" description="PAC" evidence="9">
    <location>
        <begin position="403"/>
        <end position="455"/>
    </location>
</feature>
<dbReference type="InterPro" id="IPR013655">
    <property type="entry name" value="PAS_fold_3"/>
</dbReference>
<dbReference type="Pfam" id="PF08447">
    <property type="entry name" value="PAS_3"/>
    <property type="match status" value="1"/>
</dbReference>
<name>A0A6M5Y6W7_9BACT</name>
<dbReference type="InterPro" id="IPR001610">
    <property type="entry name" value="PAC"/>
</dbReference>
<dbReference type="InterPro" id="IPR000700">
    <property type="entry name" value="PAS-assoc_C"/>
</dbReference>
<dbReference type="Pfam" id="PF08448">
    <property type="entry name" value="PAS_4"/>
    <property type="match status" value="1"/>
</dbReference>
<dbReference type="PROSITE" id="PS50112">
    <property type="entry name" value="PAS"/>
    <property type="match status" value="3"/>
</dbReference>
<feature type="domain" description="PAC" evidence="9">
    <location>
        <begin position="534"/>
        <end position="585"/>
    </location>
</feature>
<feature type="domain" description="PAS" evidence="8">
    <location>
        <begin position="209"/>
        <end position="289"/>
    </location>
</feature>
<dbReference type="GO" id="GO:0000155">
    <property type="term" value="F:phosphorelay sensor kinase activity"/>
    <property type="evidence" value="ECO:0007669"/>
    <property type="project" value="InterPro"/>
</dbReference>
<dbReference type="InterPro" id="IPR036890">
    <property type="entry name" value="HATPase_C_sf"/>
</dbReference>
<evidence type="ECO:0000313" key="10">
    <source>
        <dbReference type="EMBL" id="QJW89224.1"/>
    </source>
</evidence>
<comment type="catalytic activity">
    <reaction evidence="1">
        <text>ATP + protein L-histidine = ADP + protein N-phospho-L-histidine.</text>
        <dbReference type="EC" id="2.7.13.3"/>
    </reaction>
</comment>
<keyword evidence="6" id="KW-0175">Coiled coil</keyword>
<dbReference type="InterPro" id="IPR000014">
    <property type="entry name" value="PAS"/>
</dbReference>
<dbReference type="PANTHER" id="PTHR43304:SF1">
    <property type="entry name" value="PAC DOMAIN-CONTAINING PROTEIN"/>
    <property type="match status" value="1"/>
</dbReference>
<dbReference type="FunFam" id="3.30.565.10:FF:000006">
    <property type="entry name" value="Sensor histidine kinase WalK"/>
    <property type="match status" value="1"/>
</dbReference>
<evidence type="ECO:0000256" key="5">
    <source>
        <dbReference type="ARBA" id="ARBA00022777"/>
    </source>
</evidence>
<dbReference type="Gene3D" id="3.30.450.40">
    <property type="match status" value="1"/>
</dbReference>
<protein>
    <recommendedName>
        <fullName evidence="2">histidine kinase</fullName>
        <ecNumber evidence="2">2.7.13.3</ecNumber>
    </recommendedName>
</protein>
<evidence type="ECO:0000259" key="8">
    <source>
        <dbReference type="PROSITE" id="PS50112"/>
    </source>
</evidence>
<dbReference type="EMBL" id="CP053435">
    <property type="protein sequence ID" value="QJW89224.1"/>
    <property type="molecule type" value="Genomic_DNA"/>
</dbReference>
<dbReference type="InterPro" id="IPR003661">
    <property type="entry name" value="HisK_dim/P_dom"/>
</dbReference>
<keyword evidence="5" id="KW-0418">Kinase</keyword>
<dbReference type="PROSITE" id="PS50113">
    <property type="entry name" value="PAC"/>
    <property type="match status" value="2"/>
</dbReference>
<dbReference type="InterPro" id="IPR052162">
    <property type="entry name" value="Sensor_kinase/Photoreceptor"/>
</dbReference>
<dbReference type="SMART" id="SM00387">
    <property type="entry name" value="HATPase_c"/>
    <property type="match status" value="1"/>
</dbReference>
<dbReference type="InterPro" id="IPR005467">
    <property type="entry name" value="His_kinase_dom"/>
</dbReference>
<dbReference type="InterPro" id="IPR013656">
    <property type="entry name" value="PAS_4"/>
</dbReference>
<keyword evidence="3" id="KW-0597">Phosphoprotein</keyword>
<dbReference type="Proteomes" id="UP000502756">
    <property type="component" value="Chromosome"/>
</dbReference>
<organism evidence="10 11">
    <name type="scientific">Spirosoma taeanense</name>
    <dbReference type="NCBI Taxonomy" id="2735870"/>
    <lineage>
        <taxon>Bacteria</taxon>
        <taxon>Pseudomonadati</taxon>
        <taxon>Bacteroidota</taxon>
        <taxon>Cytophagia</taxon>
        <taxon>Cytophagales</taxon>
        <taxon>Cytophagaceae</taxon>
        <taxon>Spirosoma</taxon>
    </lineage>
</organism>
<dbReference type="CDD" id="cd00082">
    <property type="entry name" value="HisKA"/>
    <property type="match status" value="1"/>
</dbReference>
<dbReference type="SUPFAM" id="SSF55874">
    <property type="entry name" value="ATPase domain of HSP90 chaperone/DNA topoisomerase II/histidine kinase"/>
    <property type="match status" value="1"/>
</dbReference>
<feature type="domain" description="PAS" evidence="8">
    <location>
        <begin position="329"/>
        <end position="400"/>
    </location>
</feature>
<dbReference type="SUPFAM" id="SSF55781">
    <property type="entry name" value="GAF domain-like"/>
    <property type="match status" value="1"/>
</dbReference>
<dbReference type="PROSITE" id="PS50109">
    <property type="entry name" value="HIS_KIN"/>
    <property type="match status" value="1"/>
</dbReference>
<dbReference type="Pfam" id="PF00512">
    <property type="entry name" value="HisKA"/>
    <property type="match status" value="1"/>
</dbReference>
<proteinExistence type="predicted"/>
<dbReference type="EC" id="2.7.13.3" evidence="2"/>
<dbReference type="InterPro" id="IPR036097">
    <property type="entry name" value="HisK_dim/P_sf"/>
</dbReference>
<evidence type="ECO:0000256" key="3">
    <source>
        <dbReference type="ARBA" id="ARBA00022553"/>
    </source>
</evidence>
<dbReference type="SMART" id="SM00388">
    <property type="entry name" value="HisKA"/>
    <property type="match status" value="1"/>
</dbReference>
<dbReference type="PANTHER" id="PTHR43304">
    <property type="entry name" value="PHYTOCHROME-LIKE PROTEIN CPH1"/>
    <property type="match status" value="1"/>
</dbReference>
<dbReference type="CDD" id="cd00130">
    <property type="entry name" value="PAS"/>
    <property type="match status" value="3"/>
</dbReference>